<sequence length="101" mass="11851">MKKPANRKERVNFIIKKKGLDFANFTLLMSDGEVKKFFDKLWKNGLRNMPDYEVPELEPSICLRCGTEITWHSECGCGEDMAIIDQLDWDEEEKSLRNFMS</sequence>
<reference evidence="1 2" key="1">
    <citation type="submission" date="2019-02" db="EMBL/GenBank/DDBJ databases">
        <title>Genome sequencing of Clostridium botulinum clinical isolates.</title>
        <authorList>
            <person name="Brunt J."/>
            <person name="Van Vliet A.H.M."/>
            <person name="Stringer S.C."/>
            <person name="Grant K.A."/>
            <person name="Carter A.C."/>
            <person name="Peck M.W."/>
        </authorList>
    </citation>
    <scope>NUCLEOTIDE SEQUENCE [LARGE SCALE GENOMIC DNA]</scope>
    <source>
        <strain evidence="1 2">R1125/03</strain>
    </source>
</reference>
<dbReference type="AlphaFoldDB" id="A0A6M0T192"/>
<accession>A0A6M0T192</accession>
<protein>
    <submittedName>
        <fullName evidence="1">Uncharacterized protein</fullName>
    </submittedName>
</protein>
<name>A0A6M0T192_CLOBO</name>
<evidence type="ECO:0000313" key="2">
    <source>
        <dbReference type="Proteomes" id="UP000473089"/>
    </source>
</evidence>
<dbReference type="EMBL" id="SGJP01000028">
    <property type="protein sequence ID" value="NFA61274.1"/>
    <property type="molecule type" value="Genomic_DNA"/>
</dbReference>
<organism evidence="1 2">
    <name type="scientific">Clostridium botulinum</name>
    <dbReference type="NCBI Taxonomy" id="1491"/>
    <lineage>
        <taxon>Bacteria</taxon>
        <taxon>Bacillati</taxon>
        <taxon>Bacillota</taxon>
        <taxon>Clostridia</taxon>
        <taxon>Eubacteriales</taxon>
        <taxon>Clostridiaceae</taxon>
        <taxon>Clostridium</taxon>
    </lineage>
</organism>
<comment type="caution">
    <text evidence="1">The sequence shown here is derived from an EMBL/GenBank/DDBJ whole genome shotgun (WGS) entry which is preliminary data.</text>
</comment>
<proteinExistence type="predicted"/>
<gene>
    <name evidence="1" type="ORF">EXM42_12990</name>
</gene>
<evidence type="ECO:0000313" key="1">
    <source>
        <dbReference type="EMBL" id="NFA61274.1"/>
    </source>
</evidence>
<dbReference type="Proteomes" id="UP000473089">
    <property type="component" value="Unassembled WGS sequence"/>
</dbReference>